<dbReference type="RefSeq" id="WP_197743963.1">
    <property type="nucleotide sequence ID" value="NZ_LR778175.1"/>
</dbReference>
<comment type="catalytic activity">
    <reaction evidence="8">
        <text>alpha-D-mannose 1-phosphate + GTP + H(+) = GDP-alpha-D-mannose + diphosphate</text>
        <dbReference type="Rhea" id="RHEA:15229"/>
        <dbReference type="ChEBI" id="CHEBI:15378"/>
        <dbReference type="ChEBI" id="CHEBI:33019"/>
        <dbReference type="ChEBI" id="CHEBI:37565"/>
        <dbReference type="ChEBI" id="CHEBI:57527"/>
        <dbReference type="ChEBI" id="CHEBI:58409"/>
        <dbReference type="EC" id="2.7.7.13"/>
    </reaction>
</comment>
<dbReference type="InterPro" id="IPR001538">
    <property type="entry name" value="Man6P_isomerase-2_C"/>
</dbReference>
<sequence>MYLQPIILSGGSGTRLWPLSREHFPKQLLSLVGEHTMIQDTILRICSLENVLSPVIVCNKEHRFLVAEQMRQIDITPQQLILEPSGRNTAPALTLAALSVLDKREDCILLVMPADHVIRDIESFHQCITLGHQLAEKNHPVAFGVAPTHPESGYGYIEVGESITENAILPTAFKLQSFKEKPDRQTAQFYLETKRYLWNSGMFMFKASIWIEKISTYTPKVLQACTQAIDKGTQDGDFFRVESVAFSSCPSDSIDYAVMEKLTDQEDSTFFPVVISLEAGWSDVGAWPSLLEASTRDEQGNLAKGDIYLDSTQNSLIFAENRMVAAIGLKDTMVVETSDVVLVVHKDYAQNVKNIVAQLKKENREEYISHRKVYRPWGYYESIDFGSRFQVKRIMVNPNASLSLQMHHHRAEHWIVVSGTARVIRDNEVALLSENQSTYIPLGIKHRLENPGKVPLEIIEVQSGSYLGEDDIVRFEDHYGRTK</sequence>
<dbReference type="GO" id="GO:0009298">
    <property type="term" value="P:GDP-mannose biosynthetic process"/>
    <property type="evidence" value="ECO:0007669"/>
    <property type="project" value="UniProtKB-UniPathway"/>
</dbReference>
<dbReference type="Pfam" id="PF00483">
    <property type="entry name" value="NTP_transferase"/>
    <property type="match status" value="1"/>
</dbReference>
<evidence type="ECO:0000259" key="10">
    <source>
        <dbReference type="Pfam" id="PF00483"/>
    </source>
</evidence>
<dbReference type="GO" id="GO:0000271">
    <property type="term" value="P:polysaccharide biosynthetic process"/>
    <property type="evidence" value="ECO:0007669"/>
    <property type="project" value="InterPro"/>
</dbReference>
<dbReference type="GO" id="GO:0005525">
    <property type="term" value="F:GTP binding"/>
    <property type="evidence" value="ECO:0007669"/>
    <property type="project" value="UniProtKB-KW"/>
</dbReference>
<dbReference type="NCBIfam" id="TIGR01479">
    <property type="entry name" value="GMP_PMI"/>
    <property type="match status" value="1"/>
</dbReference>
<dbReference type="InterPro" id="IPR049577">
    <property type="entry name" value="GMPP_N"/>
</dbReference>
<evidence type="ECO:0000256" key="5">
    <source>
        <dbReference type="ARBA" id="ARBA00022695"/>
    </source>
</evidence>
<dbReference type="PANTHER" id="PTHR46390">
    <property type="entry name" value="MANNOSE-1-PHOSPHATE GUANYLYLTRANSFERASE"/>
    <property type="match status" value="1"/>
</dbReference>
<comment type="pathway">
    <text evidence="1">Nucleotide-sugar biosynthesis; GDP-alpha-D-mannose biosynthesis; GDP-alpha-D-mannose from alpha-D-mannose 1-phosphate (GTP route): step 1/1.</text>
</comment>
<dbReference type="InterPro" id="IPR011051">
    <property type="entry name" value="RmlC_Cupin_sf"/>
</dbReference>
<evidence type="ECO:0000256" key="8">
    <source>
        <dbReference type="ARBA" id="ARBA00047343"/>
    </source>
</evidence>
<accession>A0A7G1QBC3</accession>
<dbReference type="CDD" id="cd02213">
    <property type="entry name" value="cupin_PMI_typeII_C"/>
    <property type="match status" value="1"/>
</dbReference>
<feature type="domain" description="MannoseP isomerase/GMP-like beta-helix" evidence="12">
    <location>
        <begin position="312"/>
        <end position="359"/>
    </location>
</feature>
<dbReference type="InterPro" id="IPR054566">
    <property type="entry name" value="ManC/GMP-like_b-helix"/>
</dbReference>
<dbReference type="KEGG" id="ntg:NSCAC_1259"/>
<feature type="domain" description="Nucleotidyl transferase" evidence="10">
    <location>
        <begin position="5"/>
        <end position="299"/>
    </location>
</feature>
<dbReference type="InterPro" id="IPR051161">
    <property type="entry name" value="Mannose-6P_isomerase_type2"/>
</dbReference>
<evidence type="ECO:0000259" key="12">
    <source>
        <dbReference type="Pfam" id="PF22640"/>
    </source>
</evidence>
<evidence type="ECO:0000256" key="9">
    <source>
        <dbReference type="RuleBase" id="RU004190"/>
    </source>
</evidence>
<evidence type="ECO:0000313" key="14">
    <source>
        <dbReference type="Proteomes" id="UP000516072"/>
    </source>
</evidence>
<evidence type="ECO:0000313" key="13">
    <source>
        <dbReference type="EMBL" id="CAB1276613.1"/>
    </source>
</evidence>
<organism evidence="13 14">
    <name type="scientific">Candidatus Nitrosacidococcus tergens</name>
    <dbReference type="NCBI Taxonomy" id="553981"/>
    <lineage>
        <taxon>Bacteria</taxon>
        <taxon>Pseudomonadati</taxon>
        <taxon>Pseudomonadota</taxon>
        <taxon>Gammaproteobacteria</taxon>
        <taxon>Chromatiales</taxon>
        <taxon>Chromatiaceae</taxon>
        <taxon>Candidatus Nitrosacidococcus</taxon>
    </lineage>
</organism>
<evidence type="ECO:0000259" key="11">
    <source>
        <dbReference type="Pfam" id="PF01050"/>
    </source>
</evidence>
<dbReference type="Pfam" id="PF01050">
    <property type="entry name" value="MannoseP_isomer"/>
    <property type="match status" value="1"/>
</dbReference>
<keyword evidence="4 13" id="KW-0808">Transferase</keyword>
<dbReference type="PANTHER" id="PTHR46390:SF1">
    <property type="entry name" value="MANNOSE-1-PHOSPHATE GUANYLYLTRANSFERASE"/>
    <property type="match status" value="1"/>
</dbReference>
<dbReference type="FunFam" id="2.60.120.10:FF:000032">
    <property type="entry name" value="Mannose-1-phosphate guanylyltransferase/mannose-6-phosphate isomerase"/>
    <property type="match status" value="1"/>
</dbReference>
<evidence type="ECO:0000256" key="6">
    <source>
        <dbReference type="ARBA" id="ARBA00022741"/>
    </source>
</evidence>
<protein>
    <recommendedName>
        <fullName evidence="3">mannose-1-phosphate guanylyltransferase</fullName>
        <ecNumber evidence="3">2.7.7.13</ecNumber>
    </recommendedName>
</protein>
<evidence type="ECO:0000256" key="2">
    <source>
        <dbReference type="ARBA" id="ARBA00006115"/>
    </source>
</evidence>
<evidence type="ECO:0000256" key="1">
    <source>
        <dbReference type="ARBA" id="ARBA00004823"/>
    </source>
</evidence>
<dbReference type="GO" id="GO:0016853">
    <property type="term" value="F:isomerase activity"/>
    <property type="evidence" value="ECO:0007669"/>
    <property type="project" value="UniProtKB-KW"/>
</dbReference>
<feature type="domain" description="Mannose-6-phosphate isomerase type II C-terminal" evidence="11">
    <location>
        <begin position="363"/>
        <end position="477"/>
    </location>
</feature>
<dbReference type="Gene3D" id="2.60.120.10">
    <property type="entry name" value="Jelly Rolls"/>
    <property type="match status" value="1"/>
</dbReference>
<keyword evidence="14" id="KW-1185">Reference proteome</keyword>
<dbReference type="GO" id="GO:0004475">
    <property type="term" value="F:mannose-1-phosphate guanylyltransferase (GTP) activity"/>
    <property type="evidence" value="ECO:0007669"/>
    <property type="project" value="UniProtKB-EC"/>
</dbReference>
<dbReference type="SUPFAM" id="SSF53448">
    <property type="entry name" value="Nucleotide-diphospho-sugar transferases"/>
    <property type="match status" value="1"/>
</dbReference>
<dbReference type="InterPro" id="IPR014710">
    <property type="entry name" value="RmlC-like_jellyroll"/>
</dbReference>
<keyword evidence="13" id="KW-0413">Isomerase</keyword>
<dbReference type="SUPFAM" id="SSF51182">
    <property type="entry name" value="RmlC-like cupins"/>
    <property type="match status" value="1"/>
</dbReference>
<evidence type="ECO:0000256" key="7">
    <source>
        <dbReference type="ARBA" id="ARBA00023134"/>
    </source>
</evidence>
<dbReference type="Pfam" id="PF22640">
    <property type="entry name" value="ManC_GMP_beta-helix"/>
    <property type="match status" value="1"/>
</dbReference>
<keyword evidence="7" id="KW-0342">GTP-binding</keyword>
<dbReference type="Gene3D" id="3.90.550.10">
    <property type="entry name" value="Spore Coat Polysaccharide Biosynthesis Protein SpsA, Chain A"/>
    <property type="match status" value="1"/>
</dbReference>
<dbReference type="EC" id="2.7.7.13" evidence="3"/>
<evidence type="ECO:0000256" key="4">
    <source>
        <dbReference type="ARBA" id="ARBA00022679"/>
    </source>
</evidence>
<dbReference type="InterPro" id="IPR005835">
    <property type="entry name" value="NTP_transferase_dom"/>
</dbReference>
<dbReference type="UniPathway" id="UPA00126">
    <property type="reaction ID" value="UER00930"/>
</dbReference>
<reference evidence="13 14" key="1">
    <citation type="submission" date="2020-03" db="EMBL/GenBank/DDBJ databases">
        <authorList>
            <person name="Picone N."/>
        </authorList>
    </citation>
    <scope>NUCLEOTIDE SEQUENCE [LARGE SCALE GENOMIC DNA]</scope>
    <source>
        <strain evidence="13">NSCAC1</strain>
    </source>
</reference>
<name>A0A7G1QBC3_9GAMM</name>
<gene>
    <name evidence="13" type="primary">manC</name>
    <name evidence="13" type="ORF">NSCAC_1259</name>
</gene>
<keyword evidence="6" id="KW-0547">Nucleotide-binding</keyword>
<evidence type="ECO:0000256" key="3">
    <source>
        <dbReference type="ARBA" id="ARBA00012387"/>
    </source>
</evidence>
<dbReference type="EMBL" id="LR778175">
    <property type="protein sequence ID" value="CAB1276613.1"/>
    <property type="molecule type" value="Genomic_DNA"/>
</dbReference>
<dbReference type="InterPro" id="IPR029044">
    <property type="entry name" value="Nucleotide-diphossugar_trans"/>
</dbReference>
<dbReference type="Proteomes" id="UP000516072">
    <property type="component" value="Chromosome"/>
</dbReference>
<keyword evidence="5 13" id="KW-0548">Nucleotidyltransferase</keyword>
<dbReference type="AlphaFoldDB" id="A0A7G1QBC3"/>
<dbReference type="CDD" id="cd02509">
    <property type="entry name" value="GDP-M1P_Guanylyltransferase"/>
    <property type="match status" value="1"/>
</dbReference>
<dbReference type="InterPro" id="IPR006375">
    <property type="entry name" value="Man1P_GuaTrfase/Man6P_Isoase"/>
</dbReference>
<dbReference type="FunFam" id="3.90.550.10:FF:000046">
    <property type="entry name" value="Mannose-1-phosphate guanylyltransferase (GDP)"/>
    <property type="match status" value="1"/>
</dbReference>
<proteinExistence type="inferred from homology"/>
<comment type="similarity">
    <text evidence="2 9">Belongs to the mannose-6-phosphate isomerase type 2 family.</text>
</comment>